<dbReference type="PANTHER" id="PTHR47345:SF1">
    <property type="entry name" value="CUT9-INTERACTING PROTEIN SCN1"/>
    <property type="match status" value="1"/>
</dbReference>
<dbReference type="Gene3D" id="3.20.20.140">
    <property type="entry name" value="Metal-dependent hydrolases"/>
    <property type="match status" value="1"/>
</dbReference>
<dbReference type="Pfam" id="PF01026">
    <property type="entry name" value="TatD_DNase"/>
    <property type="match status" value="1"/>
</dbReference>
<dbReference type="Proteomes" id="UP001390339">
    <property type="component" value="Unassembled WGS sequence"/>
</dbReference>
<keyword evidence="3" id="KW-1185">Reference proteome</keyword>
<evidence type="ECO:0000256" key="1">
    <source>
        <dbReference type="SAM" id="MobiDB-lite"/>
    </source>
</evidence>
<evidence type="ECO:0000313" key="3">
    <source>
        <dbReference type="Proteomes" id="UP001390339"/>
    </source>
</evidence>
<comment type="caution">
    <text evidence="2">The sequence shown here is derived from an EMBL/GenBank/DDBJ whole genome shotgun (WGS) entry which is preliminary data.</text>
</comment>
<dbReference type="InterPro" id="IPR053044">
    <property type="entry name" value="Metallo-hydrolase/TatD-type"/>
</dbReference>
<feature type="region of interest" description="Disordered" evidence="1">
    <location>
        <begin position="300"/>
        <end position="325"/>
    </location>
</feature>
<organism evidence="2 3">
    <name type="scientific">Apiospora arundinis</name>
    <dbReference type="NCBI Taxonomy" id="335852"/>
    <lineage>
        <taxon>Eukaryota</taxon>
        <taxon>Fungi</taxon>
        <taxon>Dikarya</taxon>
        <taxon>Ascomycota</taxon>
        <taxon>Pezizomycotina</taxon>
        <taxon>Sordariomycetes</taxon>
        <taxon>Xylariomycetidae</taxon>
        <taxon>Amphisphaeriales</taxon>
        <taxon>Apiosporaceae</taxon>
        <taxon>Apiospora</taxon>
    </lineage>
</organism>
<protein>
    <submittedName>
        <fullName evidence="2">Cut9-interacting protein scn1</fullName>
    </submittedName>
</protein>
<accession>A0ABR2ISK0</accession>
<dbReference type="InterPro" id="IPR001130">
    <property type="entry name" value="TatD-like"/>
</dbReference>
<sequence length="443" mass="49256">MCQQHIDSEGVELAPSGGPSGRPLSQGGSLNPAAEPFPWDVGVFDAHCHPTDTMSSVATIPHMKARGLTVMSTRLQDQDLVLDVAREQGVQNKDSLFSSQTTQELERRFIPSFGWHPWFSYQLYDDTAPGATNYDGSPESKVTHYDKILAPAPSAKNPGFSTGLPDPRPLSQFIRETRERLDKSPFALVGEVGLDKAFRIPESWTSSSSTDAVEENMPQRDESLTPGGREGRQLSPHRVSLDHQSAILKAQLKLAGEMHRAASVHGVQVHGALYNVLAECWKGHEKEVLSKREKKRIAANAENFEDTSDEEDDNDSKVKKQRKEKPFPPRLCLHSYSGPVNMLKQYIHPSVPVVIFFSFSVAINWDPEAGTDADKNKKTADAIRAAPDDRILVESDLHTAGDRMDQALEDACRLVCSIKGWPLREGVERLARNWRHFVFGDEL</sequence>
<feature type="compositionally biased region" description="Acidic residues" evidence="1">
    <location>
        <begin position="303"/>
        <end position="314"/>
    </location>
</feature>
<dbReference type="EMBL" id="JAPCWZ010000004">
    <property type="protein sequence ID" value="KAK8867775.1"/>
    <property type="molecule type" value="Genomic_DNA"/>
</dbReference>
<feature type="region of interest" description="Disordered" evidence="1">
    <location>
        <begin position="1"/>
        <end position="32"/>
    </location>
</feature>
<dbReference type="InterPro" id="IPR032466">
    <property type="entry name" value="Metal_Hydrolase"/>
</dbReference>
<dbReference type="SUPFAM" id="SSF51556">
    <property type="entry name" value="Metallo-dependent hydrolases"/>
    <property type="match status" value="1"/>
</dbReference>
<name>A0ABR2ISK0_9PEZI</name>
<evidence type="ECO:0000313" key="2">
    <source>
        <dbReference type="EMBL" id="KAK8867775.1"/>
    </source>
</evidence>
<reference evidence="2 3" key="1">
    <citation type="journal article" date="2024" name="IMA Fungus">
        <title>Apiospora arundinis, a panoply of carbohydrate-active enzymes and secondary metabolites.</title>
        <authorList>
            <person name="Sorensen T."/>
            <person name="Petersen C."/>
            <person name="Muurmann A.T."/>
            <person name="Christiansen J.V."/>
            <person name="Brundto M.L."/>
            <person name="Overgaard C.K."/>
            <person name="Boysen A.T."/>
            <person name="Wollenberg R.D."/>
            <person name="Larsen T.O."/>
            <person name="Sorensen J.L."/>
            <person name="Nielsen K.L."/>
            <person name="Sondergaard T.E."/>
        </authorList>
    </citation>
    <scope>NUCLEOTIDE SEQUENCE [LARGE SCALE GENOMIC DNA]</scope>
    <source>
        <strain evidence="2 3">AAU 773</strain>
    </source>
</reference>
<gene>
    <name evidence="2" type="ORF">PGQ11_006353</name>
</gene>
<proteinExistence type="predicted"/>
<dbReference type="PANTHER" id="PTHR47345">
    <property type="entry name" value="CUT9-INTERACTING PROTEIN SCN1"/>
    <property type="match status" value="1"/>
</dbReference>
<feature type="region of interest" description="Disordered" evidence="1">
    <location>
        <begin position="205"/>
        <end position="240"/>
    </location>
</feature>